<protein>
    <submittedName>
        <fullName evidence="2">Sulfatase</fullName>
    </submittedName>
</protein>
<dbReference type="SUPFAM" id="SSF53649">
    <property type="entry name" value="Alkaline phosphatase-like"/>
    <property type="match status" value="1"/>
</dbReference>
<gene>
    <name evidence="2" type="ORF">EHW67_07490</name>
</gene>
<dbReference type="InterPro" id="IPR017850">
    <property type="entry name" value="Alkaline_phosphatase_core_sf"/>
</dbReference>
<dbReference type="InterPro" id="IPR000917">
    <property type="entry name" value="Sulfatase_N"/>
</dbReference>
<feature type="domain" description="Sulfatase N-terminal" evidence="1">
    <location>
        <begin position="28"/>
        <end position="302"/>
    </location>
</feature>
<dbReference type="Gene3D" id="3.40.720.10">
    <property type="entry name" value="Alkaline Phosphatase, subunit A"/>
    <property type="match status" value="1"/>
</dbReference>
<sequence>MRYKYLVVLLIFKLGVVSVAFGQQQNRPNIVWIVSEDNSKHYLKLFDEHGAETPNIEKLANHGILFSRAFSNTPVCSAARSTLITSSYGPRLATHYHRKIKKVPTPDGVEMFPAYLRRAGYYTTNNAKEDYNVVKANNVWDESSSKASWRNREGNQPFFHVQNIGTTHESRLHFTEEEMRKGTETDMASMFVQPNHPQTELFKYSNARYHDKIKQMDAELGAVVAELKKDGLLKNTFIFYYGDHGGVLPGSKGYINEMGVHVPLVVHIPDEYRHLAPAEVGSTNDAFVSFVDFGVTVLNLAGLKVPKGMDGKPFLGKGVSVTDLEKRKETFSYADRFDEKYDMVRAVRKGKFKYTRNYQPFNFDGLMNNYRYKQLGYQQWHDLYEANKLNTVQARFFEPKQPEELYDLEADPYETNNLANKAEYQNILKELRANLNSRVSKMPDLSFYPEFFLIKNAFDNPVAFGQRHKKDIKKYIKTANLMLLDFEKAKSKIAKGLHSSDPWERYWALINCSAFGMEAKEFAGQAAEIAIHDSELINKVRAAEFLGLIRFQDPVEVMTKALYNSNDGAEALLILNSIVLMKDCQYAYDFNIVKSQVNQKVLEEPEVQRRLEYIGLKDL</sequence>
<dbReference type="OrthoDB" id="9789742at2"/>
<evidence type="ECO:0000313" key="2">
    <source>
        <dbReference type="EMBL" id="RTE53771.1"/>
    </source>
</evidence>
<keyword evidence="3" id="KW-1185">Reference proteome</keyword>
<accession>A0A3S0AMW8</accession>
<dbReference type="CDD" id="cd16027">
    <property type="entry name" value="SGSH"/>
    <property type="match status" value="1"/>
</dbReference>
<proteinExistence type="predicted"/>
<comment type="caution">
    <text evidence="2">The sequence shown here is derived from an EMBL/GenBank/DDBJ whole genome shotgun (WGS) entry which is preliminary data.</text>
</comment>
<dbReference type="EMBL" id="RQPJ01000003">
    <property type="protein sequence ID" value="RTE53771.1"/>
    <property type="molecule type" value="Genomic_DNA"/>
</dbReference>
<dbReference type="RefSeq" id="WP_126161759.1">
    <property type="nucleotide sequence ID" value="NZ_RQPJ01000003.1"/>
</dbReference>
<dbReference type="Proteomes" id="UP000267585">
    <property type="component" value="Unassembled WGS sequence"/>
</dbReference>
<dbReference type="PANTHER" id="PTHR43751:SF3">
    <property type="entry name" value="SULFATASE N-TERMINAL DOMAIN-CONTAINING PROTEIN"/>
    <property type="match status" value="1"/>
</dbReference>
<organism evidence="2 3">
    <name type="scientific">Arenibacter aquaticus</name>
    <dbReference type="NCBI Taxonomy" id="2489054"/>
    <lineage>
        <taxon>Bacteria</taxon>
        <taxon>Pseudomonadati</taxon>
        <taxon>Bacteroidota</taxon>
        <taxon>Flavobacteriia</taxon>
        <taxon>Flavobacteriales</taxon>
        <taxon>Flavobacteriaceae</taxon>
        <taxon>Arenibacter</taxon>
    </lineage>
</organism>
<dbReference type="AlphaFoldDB" id="A0A3S0AMW8"/>
<dbReference type="PANTHER" id="PTHR43751">
    <property type="entry name" value="SULFATASE"/>
    <property type="match status" value="1"/>
</dbReference>
<evidence type="ECO:0000259" key="1">
    <source>
        <dbReference type="Pfam" id="PF00884"/>
    </source>
</evidence>
<dbReference type="InterPro" id="IPR052701">
    <property type="entry name" value="GAG_Ulvan_Degrading_Sulfatases"/>
</dbReference>
<dbReference type="Pfam" id="PF00884">
    <property type="entry name" value="Sulfatase"/>
    <property type="match status" value="1"/>
</dbReference>
<name>A0A3S0AMW8_9FLAO</name>
<evidence type="ECO:0000313" key="3">
    <source>
        <dbReference type="Proteomes" id="UP000267585"/>
    </source>
</evidence>
<reference evidence="2 3" key="1">
    <citation type="submission" date="2018-11" db="EMBL/GenBank/DDBJ databases">
        <title>Arenibacter aquaticus sp.nov., a marine bacterium isolated from surface seawater in the South China Sea.</title>
        <authorList>
            <person name="Guo J."/>
            <person name="Sun J."/>
        </authorList>
    </citation>
    <scope>NUCLEOTIDE SEQUENCE [LARGE SCALE GENOMIC DNA]</scope>
    <source>
        <strain evidence="2 3">GUO666</strain>
    </source>
</reference>